<evidence type="ECO:0000313" key="2">
    <source>
        <dbReference type="EMBL" id="KAG9468295.1"/>
    </source>
</evidence>
<organism evidence="2 3">
    <name type="scientific">Eleutherodactylus coqui</name>
    <name type="common">Puerto Rican coqui</name>
    <dbReference type="NCBI Taxonomy" id="57060"/>
    <lineage>
        <taxon>Eukaryota</taxon>
        <taxon>Metazoa</taxon>
        <taxon>Chordata</taxon>
        <taxon>Craniata</taxon>
        <taxon>Vertebrata</taxon>
        <taxon>Euteleostomi</taxon>
        <taxon>Amphibia</taxon>
        <taxon>Batrachia</taxon>
        <taxon>Anura</taxon>
        <taxon>Neobatrachia</taxon>
        <taxon>Hyloidea</taxon>
        <taxon>Eleutherodactylidae</taxon>
        <taxon>Eleutherodactylinae</taxon>
        <taxon>Eleutherodactylus</taxon>
        <taxon>Eleutherodactylus</taxon>
    </lineage>
</organism>
<protein>
    <submittedName>
        <fullName evidence="2">Uncharacterized protein</fullName>
    </submittedName>
</protein>
<dbReference type="EMBL" id="WNTK01000944">
    <property type="protein sequence ID" value="KAG9468295.1"/>
    <property type="molecule type" value="Genomic_DNA"/>
</dbReference>
<dbReference type="Proteomes" id="UP000770717">
    <property type="component" value="Unassembled WGS sequence"/>
</dbReference>
<feature type="coiled-coil region" evidence="1">
    <location>
        <begin position="34"/>
        <end position="86"/>
    </location>
</feature>
<name>A0A8J6EFT9_ELECQ</name>
<dbReference type="GO" id="GO:2001224">
    <property type="term" value="P:positive regulation of neuron migration"/>
    <property type="evidence" value="ECO:0007669"/>
    <property type="project" value="TreeGrafter"/>
</dbReference>
<dbReference type="PANTHER" id="PTHR46606:SF5">
    <property type="entry name" value="SHOOTIN-1"/>
    <property type="match status" value="1"/>
</dbReference>
<evidence type="ECO:0000256" key="1">
    <source>
        <dbReference type="SAM" id="Coils"/>
    </source>
</evidence>
<comment type="caution">
    <text evidence="2">The sequence shown here is derived from an EMBL/GenBank/DDBJ whole genome shotgun (WGS) entry which is preliminary data.</text>
</comment>
<sequence>MPCEPPDRVRSLVTDDHCVTEEESGSSHVDQRIIKDLMEKIQKLSEEHEQIESELHKRRIQTMRLHKELEDERQQKEAICAKFEKRENKFLKLNRVSLAVTREYADTLDQLQLEQSLRYEAESYASQV</sequence>
<dbReference type="GO" id="GO:0048812">
    <property type="term" value="P:neuron projection morphogenesis"/>
    <property type="evidence" value="ECO:0007669"/>
    <property type="project" value="TreeGrafter"/>
</dbReference>
<dbReference type="GO" id="GO:0044295">
    <property type="term" value="C:axonal growth cone"/>
    <property type="evidence" value="ECO:0007669"/>
    <property type="project" value="TreeGrafter"/>
</dbReference>
<dbReference type="InterPro" id="IPR024849">
    <property type="entry name" value="Shootin-1"/>
</dbReference>
<dbReference type="AlphaFoldDB" id="A0A8J6EFT9"/>
<dbReference type="PANTHER" id="PTHR46606">
    <property type="entry name" value="SHOOTIN-1"/>
    <property type="match status" value="1"/>
</dbReference>
<keyword evidence="1" id="KW-0175">Coiled coil</keyword>
<dbReference type="GO" id="GO:0031252">
    <property type="term" value="C:cell leading edge"/>
    <property type="evidence" value="ECO:0007669"/>
    <property type="project" value="TreeGrafter"/>
</dbReference>
<accession>A0A8J6EFT9</accession>
<gene>
    <name evidence="2" type="ORF">GDO78_023044</name>
</gene>
<keyword evidence="3" id="KW-1185">Reference proteome</keyword>
<dbReference type="OrthoDB" id="6111338at2759"/>
<dbReference type="GO" id="GO:0005737">
    <property type="term" value="C:cytoplasm"/>
    <property type="evidence" value="ECO:0007669"/>
    <property type="project" value="TreeGrafter"/>
</dbReference>
<reference evidence="2" key="1">
    <citation type="thesis" date="2020" institute="ProQuest LLC" country="789 East Eisenhower Parkway, Ann Arbor, MI, USA">
        <title>Comparative Genomics and Chromosome Evolution.</title>
        <authorList>
            <person name="Mudd A.B."/>
        </authorList>
    </citation>
    <scope>NUCLEOTIDE SEQUENCE</scope>
    <source>
        <strain evidence="2">HN-11 Male</strain>
        <tissue evidence="2">Kidney and liver</tissue>
    </source>
</reference>
<proteinExistence type="predicted"/>
<evidence type="ECO:0000313" key="3">
    <source>
        <dbReference type="Proteomes" id="UP000770717"/>
    </source>
</evidence>